<feature type="region of interest" description="Disordered" evidence="1">
    <location>
        <begin position="418"/>
        <end position="466"/>
    </location>
</feature>
<evidence type="ECO:0000256" key="1">
    <source>
        <dbReference type="SAM" id="MobiDB-lite"/>
    </source>
</evidence>
<dbReference type="Proteomes" id="UP001571476">
    <property type="component" value="Unassembled WGS sequence"/>
</dbReference>
<reference evidence="2 3" key="1">
    <citation type="submission" date="2024-08" db="EMBL/GenBank/DDBJ databases">
        <title>Genome sequence of Streptomyces aureus CACIA-1.46HGO.</title>
        <authorList>
            <person name="Evangelista-Martinez Z."/>
        </authorList>
    </citation>
    <scope>NUCLEOTIDE SEQUENCE [LARGE SCALE GENOMIC DNA]</scope>
    <source>
        <strain evidence="2 3">CACIA-1.46HGO</strain>
    </source>
</reference>
<dbReference type="EMBL" id="JBGOSP010000003">
    <property type="protein sequence ID" value="MFA3836000.1"/>
    <property type="molecule type" value="Genomic_DNA"/>
</dbReference>
<keyword evidence="3" id="KW-1185">Reference proteome</keyword>
<comment type="caution">
    <text evidence="2">The sequence shown here is derived from an EMBL/GenBank/DDBJ whole genome shotgun (WGS) entry which is preliminary data.</text>
</comment>
<name>A0ABV4SDJ0_9ACTN</name>
<evidence type="ECO:0000313" key="2">
    <source>
        <dbReference type="EMBL" id="MFA3836000.1"/>
    </source>
</evidence>
<gene>
    <name evidence="2" type="ORF">ACEG43_07400</name>
</gene>
<proteinExistence type="predicted"/>
<protein>
    <recommendedName>
        <fullName evidence="4">Aminoglycoside phosphotransferase domain-containing protein</fullName>
    </recommendedName>
</protein>
<evidence type="ECO:0000313" key="3">
    <source>
        <dbReference type="Proteomes" id="UP001571476"/>
    </source>
</evidence>
<sequence>MDRSPQFARFGARTAALLDQWQQQNHRPLTAPAWLDTGGSGASLASVFVRDSDPGRTTRRMIIKLCSPDGDSSMEPGRLIAARRSLPNGDPSFPRDHLVEQLYDPMPVDDAWLMFQGFAGNNESMVTLSTILRQRRMPGAAAQITRSLLADWNPDEKSDGEMTAAAFVSELLDQRLEPAEPLAVWVRDTLGLDLETAWIRPGRANAAPLPNPVHLTGSCPLAERTLDYPMRGRAHGDLHPGNIMVPKEPDADLGRYVLIDLSRFDERALLARDPMHLLLCLVADFLPHMSDDARAELLDLLVGRDTPGLLIPQGLARTVDEVRRAPDGWLHQRTISGQWTGQWLLSMQACALMFTARVRYDARDRWWFFRLAAEAAGAYLGPADAYEPGQVKFVPGPREAEPTVVEAVVAAVKLPQQVAPPAAKPETKHGPDPVRIPAPAPTPLRESVASAPEASGESLPDTAPETAAEELPDTLPALLIDLRNTFTDRLGELREYEAGSVSARTLGLIREQADRGQADLEALLASRRDTLGEEARERLDAVLGRLAHVAEAANAPGLSHEQPLYLRDLAHRTLVVALDTLLGSTREATLGLQVGQAGQATDPIRPEGARTPSG</sequence>
<organism evidence="2 3">
    <name type="scientific">Streptomyces aureus</name>
    <dbReference type="NCBI Taxonomy" id="193461"/>
    <lineage>
        <taxon>Bacteria</taxon>
        <taxon>Bacillati</taxon>
        <taxon>Actinomycetota</taxon>
        <taxon>Actinomycetes</taxon>
        <taxon>Kitasatosporales</taxon>
        <taxon>Streptomycetaceae</taxon>
        <taxon>Streptomyces</taxon>
    </lineage>
</organism>
<dbReference type="RefSeq" id="WP_372561905.1">
    <property type="nucleotide sequence ID" value="NZ_JBGOSP010000003.1"/>
</dbReference>
<evidence type="ECO:0008006" key="4">
    <source>
        <dbReference type="Google" id="ProtNLM"/>
    </source>
</evidence>
<feature type="region of interest" description="Disordered" evidence="1">
    <location>
        <begin position="595"/>
        <end position="614"/>
    </location>
</feature>
<accession>A0ABV4SDJ0</accession>